<evidence type="ECO:0000256" key="1">
    <source>
        <dbReference type="SAM" id="MobiDB-lite"/>
    </source>
</evidence>
<feature type="region of interest" description="Disordered" evidence="1">
    <location>
        <begin position="24"/>
        <end position="68"/>
    </location>
</feature>
<dbReference type="Proteomes" id="UP000257109">
    <property type="component" value="Unassembled WGS sequence"/>
</dbReference>
<name>A0A371GA68_MUCPR</name>
<accession>A0A371GA68</accession>
<reference evidence="2" key="1">
    <citation type="submission" date="2018-05" db="EMBL/GenBank/DDBJ databases">
        <title>Draft genome of Mucuna pruriens seed.</title>
        <authorList>
            <person name="Nnadi N.E."/>
            <person name="Vos R."/>
            <person name="Hasami M.H."/>
            <person name="Devisetty U.K."/>
            <person name="Aguiy J.C."/>
        </authorList>
    </citation>
    <scope>NUCLEOTIDE SEQUENCE [LARGE SCALE GENOMIC DNA]</scope>
    <source>
        <strain evidence="2">JCA_2017</strain>
    </source>
</reference>
<evidence type="ECO:0000313" key="3">
    <source>
        <dbReference type="Proteomes" id="UP000257109"/>
    </source>
</evidence>
<feature type="compositionally biased region" description="Gly residues" evidence="1">
    <location>
        <begin position="29"/>
        <end position="56"/>
    </location>
</feature>
<protein>
    <submittedName>
        <fullName evidence="2">Uncharacterized protein</fullName>
    </submittedName>
</protein>
<dbReference type="OrthoDB" id="1415405at2759"/>
<sequence length="117" mass="12109">MEGGETNGMGGNYMGGNVGTVGNVETKGKGGNVGTKGKGGNVGKGKGGNVGKGGSNVGTEGKGRKLGRDNFETEGKVGIFDRVVCVRWRAARLMLMLDKVRARRNAVRNDLLEAIAQ</sequence>
<gene>
    <name evidence="2" type="ORF">CR513_31064</name>
</gene>
<organism evidence="2 3">
    <name type="scientific">Mucuna pruriens</name>
    <name type="common">Velvet bean</name>
    <name type="synonym">Dolichos pruriens</name>
    <dbReference type="NCBI Taxonomy" id="157652"/>
    <lineage>
        <taxon>Eukaryota</taxon>
        <taxon>Viridiplantae</taxon>
        <taxon>Streptophyta</taxon>
        <taxon>Embryophyta</taxon>
        <taxon>Tracheophyta</taxon>
        <taxon>Spermatophyta</taxon>
        <taxon>Magnoliopsida</taxon>
        <taxon>eudicotyledons</taxon>
        <taxon>Gunneridae</taxon>
        <taxon>Pentapetalae</taxon>
        <taxon>rosids</taxon>
        <taxon>fabids</taxon>
        <taxon>Fabales</taxon>
        <taxon>Fabaceae</taxon>
        <taxon>Papilionoideae</taxon>
        <taxon>50 kb inversion clade</taxon>
        <taxon>NPAAA clade</taxon>
        <taxon>indigoferoid/millettioid clade</taxon>
        <taxon>Phaseoleae</taxon>
        <taxon>Mucuna</taxon>
    </lineage>
</organism>
<evidence type="ECO:0000313" key="2">
    <source>
        <dbReference type="EMBL" id="RDX87457.1"/>
    </source>
</evidence>
<comment type="caution">
    <text evidence="2">The sequence shown here is derived from an EMBL/GenBank/DDBJ whole genome shotgun (WGS) entry which is preliminary data.</text>
</comment>
<keyword evidence="3" id="KW-1185">Reference proteome</keyword>
<proteinExistence type="predicted"/>
<dbReference type="EMBL" id="QJKJ01006223">
    <property type="protein sequence ID" value="RDX87457.1"/>
    <property type="molecule type" value="Genomic_DNA"/>
</dbReference>
<dbReference type="AlphaFoldDB" id="A0A371GA68"/>
<feature type="non-terminal residue" evidence="2">
    <location>
        <position position="1"/>
    </location>
</feature>